<evidence type="ECO:0000313" key="3">
    <source>
        <dbReference type="Proteomes" id="UP000073816"/>
    </source>
</evidence>
<keyword evidence="1" id="KW-0472">Membrane</keyword>
<protein>
    <submittedName>
        <fullName evidence="2">Uncharacterized protein</fullName>
    </submittedName>
</protein>
<reference evidence="2 3" key="2">
    <citation type="journal article" date="2016" name="Genome Announc.">
        <title>Complete Genome Sequence of Algoriphagus sp. Strain M8-2, Isolated from a Brackish Lake.</title>
        <authorList>
            <person name="Muraguchi Y."/>
            <person name="Kushimoto K."/>
            <person name="Ohtsubo Y."/>
            <person name="Suzuki T."/>
            <person name="Dohra H."/>
            <person name="Kimbara K."/>
            <person name="Shintani M."/>
        </authorList>
    </citation>
    <scope>NUCLEOTIDE SEQUENCE [LARGE SCALE GENOMIC DNA]</scope>
    <source>
        <strain evidence="2 3">M8-2</strain>
    </source>
</reference>
<organism evidence="2 3">
    <name type="scientific">Algoriphagus sanaruensis</name>
    <dbReference type="NCBI Taxonomy" id="1727163"/>
    <lineage>
        <taxon>Bacteria</taxon>
        <taxon>Pseudomonadati</taxon>
        <taxon>Bacteroidota</taxon>
        <taxon>Cytophagia</taxon>
        <taxon>Cytophagales</taxon>
        <taxon>Cyclobacteriaceae</taxon>
        <taxon>Algoriphagus</taxon>
    </lineage>
</organism>
<dbReference type="KEGG" id="alm:AO498_10177"/>
<dbReference type="EMBL" id="CP012836">
    <property type="protein sequence ID" value="AMQ56794.1"/>
    <property type="molecule type" value="Genomic_DNA"/>
</dbReference>
<dbReference type="Proteomes" id="UP000073816">
    <property type="component" value="Chromosome"/>
</dbReference>
<reference evidence="3" key="1">
    <citation type="submission" date="2015-09" db="EMBL/GenBank/DDBJ databases">
        <title>Complete sequence of Algoriphagus sp. M8-2.</title>
        <authorList>
            <person name="Shintani M."/>
        </authorList>
    </citation>
    <scope>NUCLEOTIDE SEQUENCE [LARGE SCALE GENOMIC DNA]</scope>
    <source>
        <strain evidence="3">M8-2</strain>
    </source>
</reference>
<gene>
    <name evidence="2" type="ORF">AO498_10177</name>
</gene>
<sequence length="38" mass="4442">MNLQRISPKQSLSVPTRRVIGQLITWIVFILMIYLQGK</sequence>
<dbReference type="PATRIC" id="fig|1727163.4.peg.2127"/>
<name>A0A142ENT9_9BACT</name>
<keyword evidence="1" id="KW-1133">Transmembrane helix</keyword>
<proteinExistence type="predicted"/>
<keyword evidence="3" id="KW-1185">Reference proteome</keyword>
<dbReference type="AlphaFoldDB" id="A0A142ENT9"/>
<accession>A0A142ENT9</accession>
<dbReference type="STRING" id="1727163.AO498_10177"/>
<evidence type="ECO:0000256" key="1">
    <source>
        <dbReference type="SAM" id="Phobius"/>
    </source>
</evidence>
<evidence type="ECO:0000313" key="2">
    <source>
        <dbReference type="EMBL" id="AMQ56794.1"/>
    </source>
</evidence>
<keyword evidence="1" id="KW-0812">Transmembrane</keyword>
<feature type="transmembrane region" description="Helical" evidence="1">
    <location>
        <begin position="20"/>
        <end position="37"/>
    </location>
</feature>